<evidence type="ECO:0000256" key="25">
    <source>
        <dbReference type="ARBA" id="ARBA00048561"/>
    </source>
</evidence>
<dbReference type="InterPro" id="IPR005106">
    <property type="entry name" value="Asp/hSer_DH_NAD-bd"/>
</dbReference>
<evidence type="ECO:0000256" key="1">
    <source>
        <dbReference type="ARBA" id="ARBA00001920"/>
    </source>
</evidence>
<keyword evidence="17 28" id="KW-0521">NADP</keyword>
<dbReference type="InterPro" id="IPR001048">
    <property type="entry name" value="Asp/Glu/Uridylate_kinase"/>
</dbReference>
<feature type="domain" description="Aspartate/glutamate/uridylate kinase" evidence="29">
    <location>
        <begin position="36"/>
        <end position="320"/>
    </location>
</feature>
<proteinExistence type="inferred from homology"/>
<evidence type="ECO:0000256" key="13">
    <source>
        <dbReference type="ARBA" id="ARBA00022723"/>
    </source>
</evidence>
<evidence type="ECO:0000256" key="10">
    <source>
        <dbReference type="ARBA" id="ARBA00022605"/>
    </source>
</evidence>
<evidence type="ECO:0000259" key="30">
    <source>
        <dbReference type="Pfam" id="PF00742"/>
    </source>
</evidence>
<dbReference type="EMBL" id="JAERPS020000002">
    <property type="protein sequence ID" value="MBZ9611103.1"/>
    <property type="molecule type" value="Genomic_DNA"/>
</dbReference>
<dbReference type="CDD" id="cd04257">
    <property type="entry name" value="AAK_AK-HSDH"/>
    <property type="match status" value="1"/>
</dbReference>
<keyword evidence="10 28" id="KW-0028">Amino-acid biosynthesis</keyword>
<dbReference type="Gene3D" id="3.40.1160.10">
    <property type="entry name" value="Acetylglutamate kinase-like"/>
    <property type="match status" value="1"/>
</dbReference>
<dbReference type="EC" id="1.1.1.3" evidence="28"/>
<evidence type="ECO:0000256" key="27">
    <source>
        <dbReference type="ARBA" id="ARBA00049031"/>
    </source>
</evidence>
<dbReference type="EC" id="2.7.2.4" evidence="28"/>
<gene>
    <name evidence="33" type="primary">thrA</name>
    <name evidence="33" type="ORF">I4W93_005800</name>
</gene>
<feature type="domain" description="Homoserine dehydrogenase catalytic" evidence="30">
    <location>
        <begin position="649"/>
        <end position="845"/>
    </location>
</feature>
<evidence type="ECO:0000256" key="21">
    <source>
        <dbReference type="ARBA" id="ARBA00023154"/>
    </source>
</evidence>
<evidence type="ECO:0000256" key="26">
    <source>
        <dbReference type="ARBA" id="ARBA00048841"/>
    </source>
</evidence>
<dbReference type="CDD" id="cd04922">
    <property type="entry name" value="ACT_AKi-HSDH-ThrA_2"/>
    <property type="match status" value="1"/>
</dbReference>
<feature type="domain" description="Aspartokinase ACT" evidence="32">
    <location>
        <begin position="353"/>
        <end position="413"/>
    </location>
</feature>
<accession>A0ABS7X6C9</accession>
<evidence type="ECO:0000256" key="8">
    <source>
        <dbReference type="ARBA" id="ARBA00010046"/>
    </source>
</evidence>
<dbReference type="Pfam" id="PF00742">
    <property type="entry name" value="Homoserine_dh"/>
    <property type="match status" value="1"/>
</dbReference>
<dbReference type="PANTHER" id="PTHR43070">
    <property type="match status" value="1"/>
</dbReference>
<comment type="catalytic activity">
    <reaction evidence="25">
        <text>L-aspartate + ATP = 4-phospho-L-aspartate + ADP</text>
        <dbReference type="Rhea" id="RHEA:23776"/>
        <dbReference type="ChEBI" id="CHEBI:29991"/>
        <dbReference type="ChEBI" id="CHEBI:30616"/>
        <dbReference type="ChEBI" id="CHEBI:57535"/>
        <dbReference type="ChEBI" id="CHEBI:456216"/>
        <dbReference type="EC" id="2.7.2.4"/>
    </reaction>
    <physiologicalReaction direction="left-to-right" evidence="25">
        <dbReference type="Rhea" id="RHEA:23777"/>
    </physiologicalReaction>
</comment>
<dbReference type="SUPFAM" id="SSF51735">
    <property type="entry name" value="NAD(P)-binding Rossmann-fold domains"/>
    <property type="match status" value="1"/>
</dbReference>
<evidence type="ECO:0000256" key="28">
    <source>
        <dbReference type="PIRNR" id="PIRNR000727"/>
    </source>
</evidence>
<evidence type="ECO:0000256" key="12">
    <source>
        <dbReference type="ARBA" id="ARBA00022697"/>
    </source>
</evidence>
<comment type="similarity">
    <text evidence="8 28">In the N-terminal section; belongs to the aspartokinase family.</text>
</comment>
<dbReference type="InterPro" id="IPR036291">
    <property type="entry name" value="NAD(P)-bd_dom_sf"/>
</dbReference>
<evidence type="ECO:0000256" key="4">
    <source>
        <dbReference type="ARBA" id="ARBA00005056"/>
    </source>
</evidence>
<evidence type="ECO:0000256" key="9">
    <source>
        <dbReference type="ARBA" id="ARBA00011881"/>
    </source>
</evidence>
<keyword evidence="14 28" id="KW-0547">Nucleotide-binding</keyword>
<dbReference type="GO" id="GO:0004412">
    <property type="term" value="F:homoserine dehydrogenase activity"/>
    <property type="evidence" value="ECO:0007669"/>
    <property type="project" value="UniProtKB-EC"/>
</dbReference>
<dbReference type="Pfam" id="PF22468">
    <property type="entry name" value="ACT_9"/>
    <property type="match status" value="2"/>
</dbReference>
<evidence type="ECO:0000259" key="29">
    <source>
        <dbReference type="Pfam" id="PF00696"/>
    </source>
</evidence>
<comment type="cofactor">
    <cofactor evidence="1">
        <name>a metal cation</name>
        <dbReference type="ChEBI" id="CHEBI:25213"/>
    </cofactor>
</comment>
<dbReference type="InterPro" id="IPR001341">
    <property type="entry name" value="Asp_kinase"/>
</dbReference>
<comment type="function">
    <text evidence="24">Bifunctional aspartate kinase and homoserine dehydrogenase that catalyzes the first and the third steps toward the synthesis of lysine, methionine and threonine from aspartate.</text>
</comment>
<dbReference type="InterPro" id="IPR036393">
    <property type="entry name" value="AceGlu_kinase-like_sf"/>
</dbReference>
<comment type="caution">
    <text evidence="33">The sequence shown here is derived from an EMBL/GenBank/DDBJ whole genome shotgun (WGS) entry which is preliminary data.</text>
</comment>
<protein>
    <recommendedName>
        <fullName evidence="28">Bifunctional aspartokinase/homoserine dehydrogenase</fullName>
    </recommendedName>
    <domain>
        <recommendedName>
            <fullName evidence="28">Aspartokinase</fullName>
            <ecNumber evidence="28">2.7.2.4</ecNumber>
        </recommendedName>
    </domain>
    <domain>
        <recommendedName>
            <fullName evidence="28">Homoserine dehydrogenase</fullName>
            <ecNumber evidence="28">1.1.1.3</ecNumber>
        </recommendedName>
    </domain>
</protein>
<dbReference type="Pfam" id="PF03447">
    <property type="entry name" value="NAD_binding_3"/>
    <property type="match status" value="1"/>
</dbReference>
<dbReference type="PROSITE" id="PS00324">
    <property type="entry name" value="ASPARTOKINASE"/>
    <property type="match status" value="1"/>
</dbReference>
<dbReference type="Gene3D" id="3.40.50.720">
    <property type="entry name" value="NAD(P)-binding Rossmann-like Domain"/>
    <property type="match status" value="1"/>
</dbReference>
<keyword evidence="22" id="KW-0486">Methionine biosynthesis</keyword>
<comment type="pathway">
    <text evidence="2 28">Amino-acid biosynthesis; L-lysine biosynthesis via DAP pathway; (S)-tetrahydrodipicolinate from L-aspartate: step 1/4.</text>
</comment>
<reference evidence="33 34" key="1">
    <citation type="submission" date="2020-12" db="EMBL/GenBank/DDBJ databases">
        <authorList>
            <person name="Ruan W."/>
            <person name="Khan S.A."/>
            <person name="Jeon C.O."/>
        </authorList>
    </citation>
    <scope>NUCLEOTIDE SEQUENCE [LARGE SCALE GENOMIC DNA]</scope>
    <source>
        <strain evidence="33 34">MA-13</strain>
    </source>
</reference>
<evidence type="ECO:0000256" key="18">
    <source>
        <dbReference type="ARBA" id="ARBA00023002"/>
    </source>
</evidence>
<evidence type="ECO:0000256" key="14">
    <source>
        <dbReference type="ARBA" id="ARBA00022741"/>
    </source>
</evidence>
<evidence type="ECO:0000259" key="31">
    <source>
        <dbReference type="Pfam" id="PF03447"/>
    </source>
</evidence>
<dbReference type="InterPro" id="IPR049638">
    <property type="entry name" value="AK-HD"/>
</dbReference>
<comment type="pathway">
    <text evidence="6 28">Amino-acid biosynthesis; L-threonine biosynthesis; L-threonine from L-aspartate: step 1/5.</text>
</comment>
<keyword evidence="16 28" id="KW-0067">ATP-binding</keyword>
<evidence type="ECO:0000256" key="24">
    <source>
        <dbReference type="ARBA" id="ARBA00044938"/>
    </source>
</evidence>
<reference evidence="33 34" key="2">
    <citation type="submission" date="2021-08" db="EMBL/GenBank/DDBJ databases">
        <title>Rheinheimera aquimaris sp. nov., isolated from seawater of the East Sea in Korea.</title>
        <authorList>
            <person name="Kim K.H."/>
            <person name="Wenting R."/>
            <person name="Kim K.R."/>
            <person name="Jeon C.O."/>
        </authorList>
    </citation>
    <scope>NUCLEOTIDE SEQUENCE [LARGE SCALE GENOMIC DNA]</scope>
    <source>
        <strain evidence="33 34">MA-13</strain>
    </source>
</reference>
<comment type="pathway">
    <text evidence="5 28">Amino-acid biosynthesis; L-methionine biosynthesis via de novo pathway; L-homoserine from L-aspartate: step 3/3.</text>
</comment>
<evidence type="ECO:0000256" key="19">
    <source>
        <dbReference type="ARBA" id="ARBA00023027"/>
    </source>
</evidence>
<dbReference type="PROSITE" id="PS01042">
    <property type="entry name" value="HOMOSER_DHGENASE"/>
    <property type="match status" value="1"/>
</dbReference>
<keyword evidence="23" id="KW-0511">Multifunctional enzyme</keyword>
<dbReference type="PANTHER" id="PTHR43070:SF3">
    <property type="entry name" value="HOMOSERINE DEHYDROGENASE"/>
    <property type="match status" value="1"/>
</dbReference>
<dbReference type="CDD" id="cd04921">
    <property type="entry name" value="ACT_AKi-HSDH-ThrA-like_1"/>
    <property type="match status" value="1"/>
</dbReference>
<keyword evidence="13" id="KW-0479">Metal-binding</keyword>
<dbReference type="SUPFAM" id="SSF53633">
    <property type="entry name" value="Carbamate kinase-like"/>
    <property type="match status" value="1"/>
</dbReference>
<dbReference type="PIRSF" id="PIRSF000727">
    <property type="entry name" value="ThrA"/>
    <property type="match status" value="1"/>
</dbReference>
<comment type="pathway">
    <text evidence="4 28">Amino-acid biosynthesis; L-threonine biosynthesis; L-threonine from L-aspartate: step 3/5.</text>
</comment>
<dbReference type="NCBIfam" id="NF006959">
    <property type="entry name" value="PRK09436.1"/>
    <property type="match status" value="1"/>
</dbReference>
<keyword evidence="18 28" id="KW-0560">Oxidoreductase</keyword>
<dbReference type="InterPro" id="IPR054352">
    <property type="entry name" value="ACT_Aspartokinase"/>
</dbReference>
<dbReference type="SUPFAM" id="SSF55347">
    <property type="entry name" value="Glyceraldehyde-3-phosphate dehydrogenase-like, C-terminal domain"/>
    <property type="match status" value="1"/>
</dbReference>
<evidence type="ECO:0000256" key="23">
    <source>
        <dbReference type="ARBA" id="ARBA00023268"/>
    </source>
</evidence>
<dbReference type="InterPro" id="IPR045865">
    <property type="entry name" value="ACT-like_dom_sf"/>
</dbReference>
<dbReference type="SUPFAM" id="SSF55021">
    <property type="entry name" value="ACT-like"/>
    <property type="match status" value="2"/>
</dbReference>
<evidence type="ECO:0000256" key="7">
    <source>
        <dbReference type="ARBA" id="ARBA00007952"/>
    </source>
</evidence>
<evidence type="ECO:0000256" key="22">
    <source>
        <dbReference type="ARBA" id="ARBA00023167"/>
    </source>
</evidence>
<comment type="similarity">
    <text evidence="7 28">In the C-terminal section; belongs to the homoserine dehydrogenase family.</text>
</comment>
<sequence length="854" mass="91664">MARVFFLLCCSGLKQTKPSVAITDHYRNHCARSFNMRVLKFGGSSLASVDRFAGVATIVQQLSAAERVCLVLSAPQGVTNTLVELTDLAYLGSDFSTLLQQLSVRYQTLLAEAKQLFDEVKLDAVQQVMQAQLTQLQAQLTGIQLLRHCPDHIKAQILGLGEQFSVALMTALLNAKQVQAIALDAVKLVKSSGDYLNATADIAASEQTLQHAIASDSAKVYVIAGFVSSNAQGETCLLGRNGSDYSGAIVAACIRAAACEIWTDVDGVYSADPRQVKNAKLIDKLSYDEAMELSYFGAKVLHPKTIGPLARYNIPCYIKNTLNPAAPGTCIDNNGEGDALVKGISSLEHLALITVSGPGLKGVVGMASRVFASMARAHISVSLITQSSSEFSISFCVPQLHLAAAKKALQQEFELELQTGLLRELSILSDMAIVSLVGDGMRQHRGVAAKFFASLAQARVNVVAIAQDSSERSISAVIEQAACKNAVKVCHENFFSHIPSIDVFLIGCGVVGSELLAQIQRQQAFLHSRQVKLTVYGIANSKVALLHSEGIDLSNWQLQLAAAKAPFSVASLSQFAQQQHLTNPVLVDCTSSEQVAAQYADVLAAGFHVVTPNKKANTASFAYYQQLRQLAQQNRRRFLYETTVGAGLPVIDTLQGLLNAGDELLAFEGILSGSLSYMFGELEQGVALSEVTKKAKALGFTEPDPRDDLSGMDVARKLLILAREAGMTLELSDVEVESVLPVGFAANASIDEFIASLPQLDDAFAKRVAAAKAEGKVLRYIGEIEHGKCKVAIKALDTEHPLAKVKDGENALAIHTRYYQPIPFVLRGYGAGAAVTSAGVFSDIMRTLGWQQQV</sequence>
<evidence type="ECO:0000313" key="34">
    <source>
        <dbReference type="Proteomes" id="UP000663814"/>
    </source>
</evidence>
<comment type="subunit">
    <text evidence="9 28">Homotetramer.</text>
</comment>
<evidence type="ECO:0000259" key="32">
    <source>
        <dbReference type="Pfam" id="PF22468"/>
    </source>
</evidence>
<keyword evidence="15 28" id="KW-0418">Kinase</keyword>
<keyword evidence="34" id="KW-1185">Reference proteome</keyword>
<dbReference type="Pfam" id="PF00696">
    <property type="entry name" value="AA_kinase"/>
    <property type="match status" value="1"/>
</dbReference>
<keyword evidence="19" id="KW-0520">NAD</keyword>
<keyword evidence="12" id="KW-0791">Threonine biosynthesis</keyword>
<keyword evidence="21" id="KW-0457">Lysine biosynthesis</keyword>
<dbReference type="Gene3D" id="3.30.360.10">
    <property type="entry name" value="Dihydrodipicolinate Reductase, domain 2"/>
    <property type="match status" value="1"/>
</dbReference>
<evidence type="ECO:0000313" key="33">
    <source>
        <dbReference type="EMBL" id="MBZ9611103.1"/>
    </source>
</evidence>
<feature type="domain" description="Aspartate/homoserine dehydrogenase NAD-binding" evidence="31">
    <location>
        <begin position="507"/>
        <end position="641"/>
    </location>
</feature>
<evidence type="ECO:0000256" key="20">
    <source>
        <dbReference type="ARBA" id="ARBA00023053"/>
    </source>
</evidence>
<comment type="pathway">
    <text evidence="3 28">Amino-acid biosynthesis; L-methionine biosynthesis via de novo pathway; L-homoserine from L-aspartate: step 1/3.</text>
</comment>
<evidence type="ECO:0000256" key="15">
    <source>
        <dbReference type="ARBA" id="ARBA00022777"/>
    </source>
</evidence>
<dbReference type="InterPro" id="IPR041743">
    <property type="entry name" value="AK-HSDH_N"/>
</dbReference>
<evidence type="ECO:0000256" key="11">
    <source>
        <dbReference type="ARBA" id="ARBA00022679"/>
    </source>
</evidence>
<name>A0ABS7X6C9_9GAMM</name>
<dbReference type="NCBIfam" id="TIGR00657">
    <property type="entry name" value="asp_kinases"/>
    <property type="match status" value="1"/>
</dbReference>
<dbReference type="GO" id="GO:0004072">
    <property type="term" value="F:aspartate kinase activity"/>
    <property type="evidence" value="ECO:0007669"/>
    <property type="project" value="UniProtKB-EC"/>
</dbReference>
<dbReference type="NCBIfam" id="NF007003">
    <property type="entry name" value="PRK09466.1"/>
    <property type="match status" value="1"/>
</dbReference>
<keyword evidence="20" id="KW-0915">Sodium</keyword>
<organism evidence="33 34">
    <name type="scientific">Rheinheimera maricola</name>
    <dbReference type="NCBI Taxonomy" id="2793282"/>
    <lineage>
        <taxon>Bacteria</taxon>
        <taxon>Pseudomonadati</taxon>
        <taxon>Pseudomonadota</taxon>
        <taxon>Gammaproteobacteria</taxon>
        <taxon>Chromatiales</taxon>
        <taxon>Chromatiaceae</taxon>
        <taxon>Rheinheimera</taxon>
    </lineage>
</organism>
<evidence type="ECO:0000256" key="17">
    <source>
        <dbReference type="ARBA" id="ARBA00022857"/>
    </source>
</evidence>
<evidence type="ECO:0000256" key="6">
    <source>
        <dbReference type="ARBA" id="ARBA00005139"/>
    </source>
</evidence>
<keyword evidence="11 28" id="KW-0808">Transferase</keyword>
<evidence type="ECO:0000256" key="3">
    <source>
        <dbReference type="ARBA" id="ARBA00004986"/>
    </source>
</evidence>
<dbReference type="InterPro" id="IPR011147">
    <property type="entry name" value="Bifunc_Aspkin/hSer_DH"/>
</dbReference>
<feature type="domain" description="Aspartokinase ACT" evidence="32">
    <location>
        <begin position="434"/>
        <end position="494"/>
    </location>
</feature>
<dbReference type="Proteomes" id="UP000663814">
    <property type="component" value="Unassembled WGS sequence"/>
</dbReference>
<comment type="catalytic activity">
    <reaction evidence="26">
        <text>L-homoserine + NADP(+) = L-aspartate 4-semialdehyde + NADPH + H(+)</text>
        <dbReference type="Rhea" id="RHEA:15761"/>
        <dbReference type="ChEBI" id="CHEBI:15378"/>
        <dbReference type="ChEBI" id="CHEBI:57476"/>
        <dbReference type="ChEBI" id="CHEBI:57783"/>
        <dbReference type="ChEBI" id="CHEBI:58349"/>
        <dbReference type="ChEBI" id="CHEBI:537519"/>
        <dbReference type="EC" id="1.1.1.3"/>
    </reaction>
    <physiologicalReaction direction="right-to-left" evidence="26">
        <dbReference type="Rhea" id="RHEA:15763"/>
    </physiologicalReaction>
</comment>
<dbReference type="InterPro" id="IPR001342">
    <property type="entry name" value="HDH_cat"/>
</dbReference>
<evidence type="ECO:0000256" key="5">
    <source>
        <dbReference type="ARBA" id="ARBA00005062"/>
    </source>
</evidence>
<dbReference type="InterPro" id="IPR018042">
    <property type="entry name" value="Aspartate_kinase_CS"/>
</dbReference>
<dbReference type="Gene3D" id="3.30.2130.10">
    <property type="entry name" value="VC0802-like"/>
    <property type="match status" value="1"/>
</dbReference>
<evidence type="ECO:0000256" key="16">
    <source>
        <dbReference type="ARBA" id="ARBA00022840"/>
    </source>
</evidence>
<dbReference type="InterPro" id="IPR019811">
    <property type="entry name" value="HDH_CS"/>
</dbReference>
<comment type="catalytic activity">
    <reaction evidence="27">
        <text>L-homoserine + NAD(+) = L-aspartate 4-semialdehyde + NADH + H(+)</text>
        <dbReference type="Rhea" id="RHEA:15757"/>
        <dbReference type="ChEBI" id="CHEBI:15378"/>
        <dbReference type="ChEBI" id="CHEBI:57476"/>
        <dbReference type="ChEBI" id="CHEBI:57540"/>
        <dbReference type="ChEBI" id="CHEBI:57945"/>
        <dbReference type="ChEBI" id="CHEBI:537519"/>
        <dbReference type="EC" id="1.1.1.3"/>
    </reaction>
    <physiologicalReaction direction="right-to-left" evidence="27">
        <dbReference type="Rhea" id="RHEA:15759"/>
    </physiologicalReaction>
</comment>
<evidence type="ECO:0000256" key="2">
    <source>
        <dbReference type="ARBA" id="ARBA00004766"/>
    </source>
</evidence>